<evidence type="ECO:0000313" key="3">
    <source>
        <dbReference type="EMBL" id="OON41025.1"/>
    </source>
</evidence>
<dbReference type="GO" id="GO:0016491">
    <property type="term" value="F:oxidoreductase activity"/>
    <property type="evidence" value="ECO:0007669"/>
    <property type="project" value="UniProtKB-KW"/>
</dbReference>
<name>A0A1S8YQ81_9GAMM</name>
<evidence type="ECO:0000313" key="4">
    <source>
        <dbReference type="Proteomes" id="UP000190667"/>
    </source>
</evidence>
<protein>
    <submittedName>
        <fullName evidence="3">Oxidoreductase</fullName>
    </submittedName>
</protein>
<organism evidence="3 4">
    <name type="scientific">Izhakiella australiensis</name>
    <dbReference type="NCBI Taxonomy" id="1926881"/>
    <lineage>
        <taxon>Bacteria</taxon>
        <taxon>Pseudomonadati</taxon>
        <taxon>Pseudomonadota</taxon>
        <taxon>Gammaproteobacteria</taxon>
        <taxon>Enterobacterales</taxon>
        <taxon>Erwiniaceae</taxon>
        <taxon>Izhakiella</taxon>
    </lineage>
</organism>
<proteinExistence type="predicted"/>
<dbReference type="PANTHER" id="PTHR43364">
    <property type="entry name" value="NADH-SPECIFIC METHYLGLYOXAL REDUCTASE-RELATED"/>
    <property type="match status" value="1"/>
</dbReference>
<reference evidence="3 4" key="1">
    <citation type="submission" date="2016-12" db="EMBL/GenBank/DDBJ databases">
        <title>Izhakiella australiana sp. nov. of genus Izhakiella isolated from Australian desert.</title>
        <authorList>
            <person name="Ji M."/>
        </authorList>
    </citation>
    <scope>NUCLEOTIDE SEQUENCE [LARGE SCALE GENOMIC DNA]</scope>
    <source>
        <strain evidence="3 4">D4N98</strain>
    </source>
</reference>
<dbReference type="Proteomes" id="UP000190667">
    <property type="component" value="Unassembled WGS sequence"/>
</dbReference>
<dbReference type="STRING" id="1926881.BTJ39_03385"/>
<comment type="caution">
    <text evidence="3">The sequence shown here is derived from an EMBL/GenBank/DDBJ whole genome shotgun (WGS) entry which is preliminary data.</text>
</comment>
<dbReference type="Pfam" id="PF00248">
    <property type="entry name" value="Aldo_ket_red"/>
    <property type="match status" value="1"/>
</dbReference>
<dbReference type="CDD" id="cd19080">
    <property type="entry name" value="AKR_AKR9A_9B"/>
    <property type="match status" value="1"/>
</dbReference>
<accession>A0A1S8YQ81</accession>
<dbReference type="PANTHER" id="PTHR43364:SF4">
    <property type="entry name" value="NAD(P)-LINKED OXIDOREDUCTASE SUPERFAMILY PROTEIN"/>
    <property type="match status" value="1"/>
</dbReference>
<dbReference type="InterPro" id="IPR023210">
    <property type="entry name" value="NADP_OxRdtase_dom"/>
</dbReference>
<dbReference type="InterPro" id="IPR050523">
    <property type="entry name" value="AKR_Detox_Biosynth"/>
</dbReference>
<dbReference type="EMBL" id="MRUL01000002">
    <property type="protein sequence ID" value="OON41025.1"/>
    <property type="molecule type" value="Genomic_DNA"/>
</dbReference>
<evidence type="ECO:0000259" key="2">
    <source>
        <dbReference type="Pfam" id="PF00248"/>
    </source>
</evidence>
<dbReference type="RefSeq" id="WP_078001268.1">
    <property type="nucleotide sequence ID" value="NZ_MRUL01000002.1"/>
</dbReference>
<dbReference type="OrthoDB" id="9772407at2"/>
<dbReference type="GO" id="GO:0005829">
    <property type="term" value="C:cytosol"/>
    <property type="evidence" value="ECO:0007669"/>
    <property type="project" value="TreeGrafter"/>
</dbReference>
<keyword evidence="1" id="KW-0560">Oxidoreductase</keyword>
<gene>
    <name evidence="3" type="ORF">BTJ39_03385</name>
</gene>
<feature type="domain" description="NADP-dependent oxidoreductase" evidence="2">
    <location>
        <begin position="18"/>
        <end position="315"/>
    </location>
</feature>
<sequence length="351" mass="37408">MRYKIFGKHTGLRVSEFVLGTANFGTAWGGHGADPDEARRILDTYADAGGNFLDSANGYQDGQSEAFLGSLLAGRRDEFVLSTKFTVKTDANSGILVTGNSRQAMISSVDASLKRLKTDRIDLYWAHVSDGVTPLEELVRGFDDLVRAGKILYAGLSNFPAWRIARAATIAELRGAVPIAGIQVEHSLVQRATEQDVISAARALGIGVVAYSPLGGGLLTGKYRSDNREARRDEAWAGAGFQPENSAQRTAIIDTLLDIASESGVTAGEIAIAWVADKGSLPIIGPRTLGQLESNLAASSIKLSAEQVARLDAVSAIPRGYPYTVLDDPRIQDIITGSRAQQIDLPVDPVA</sequence>
<dbReference type="AlphaFoldDB" id="A0A1S8YQ81"/>
<keyword evidence="4" id="KW-1185">Reference proteome</keyword>
<dbReference type="InterPro" id="IPR036812">
    <property type="entry name" value="NAD(P)_OxRdtase_dom_sf"/>
</dbReference>
<evidence type="ECO:0000256" key="1">
    <source>
        <dbReference type="ARBA" id="ARBA00023002"/>
    </source>
</evidence>
<dbReference type="SUPFAM" id="SSF51430">
    <property type="entry name" value="NAD(P)-linked oxidoreductase"/>
    <property type="match status" value="1"/>
</dbReference>
<dbReference type="Gene3D" id="3.20.20.100">
    <property type="entry name" value="NADP-dependent oxidoreductase domain"/>
    <property type="match status" value="1"/>
</dbReference>